<name>A0A420VR03_9SPHI</name>
<keyword evidence="4" id="KW-1185">Reference proteome</keyword>
<dbReference type="RefSeq" id="WP_121127031.1">
    <property type="nucleotide sequence ID" value="NZ_CP158959.1"/>
</dbReference>
<feature type="transmembrane region" description="Helical" evidence="1">
    <location>
        <begin position="118"/>
        <end position="138"/>
    </location>
</feature>
<evidence type="ECO:0000256" key="2">
    <source>
        <dbReference type="SAM" id="SignalP"/>
    </source>
</evidence>
<keyword evidence="1" id="KW-1133">Transmembrane helix</keyword>
<comment type="caution">
    <text evidence="3">The sequence shown here is derived from an EMBL/GenBank/DDBJ whole genome shotgun (WGS) entry which is preliminary data.</text>
</comment>
<reference evidence="3 4" key="1">
    <citation type="submission" date="2018-10" db="EMBL/GenBank/DDBJ databases">
        <title>Sphingobacterium sp. M05W1-28.</title>
        <authorList>
            <person name="Cai H."/>
        </authorList>
    </citation>
    <scope>NUCLEOTIDE SEQUENCE [LARGE SCALE GENOMIC DNA]</scope>
    <source>
        <strain evidence="3 4">M05W1-28</strain>
    </source>
</reference>
<dbReference type="Proteomes" id="UP000282423">
    <property type="component" value="Unassembled WGS sequence"/>
</dbReference>
<feature type="signal peptide" evidence="2">
    <location>
        <begin position="1"/>
        <end position="19"/>
    </location>
</feature>
<feature type="chain" id="PRO_5019041835" description="DUF2178 domain-containing protein" evidence="2">
    <location>
        <begin position="20"/>
        <end position="143"/>
    </location>
</feature>
<proteinExistence type="predicted"/>
<sequence length="143" mass="15935">MKKIFTLFLLIATATVSRAQGNSTPMNDQPTFQELMRSTVILVLIYLLTNFILALIKTWFDNRLKKKIIESGTSDTVVAQILTNNSTQQPNALKWFCVLTTAAIGLAIVGFYQLNGVYTLSAMALSVAVGYLGFYFLIRRISD</sequence>
<evidence type="ECO:0000256" key="1">
    <source>
        <dbReference type="SAM" id="Phobius"/>
    </source>
</evidence>
<protein>
    <recommendedName>
        <fullName evidence="5">DUF2178 domain-containing protein</fullName>
    </recommendedName>
</protein>
<evidence type="ECO:0000313" key="4">
    <source>
        <dbReference type="Proteomes" id="UP000282423"/>
    </source>
</evidence>
<dbReference type="OrthoDB" id="671828at2"/>
<gene>
    <name evidence="3" type="ORF">D7322_25635</name>
</gene>
<keyword evidence="2" id="KW-0732">Signal</keyword>
<dbReference type="AlphaFoldDB" id="A0A420VR03"/>
<organism evidence="3 4">
    <name type="scientific">Sphingobacterium puteale</name>
    <dbReference type="NCBI Taxonomy" id="2420510"/>
    <lineage>
        <taxon>Bacteria</taxon>
        <taxon>Pseudomonadati</taxon>
        <taxon>Bacteroidota</taxon>
        <taxon>Sphingobacteriia</taxon>
        <taxon>Sphingobacteriales</taxon>
        <taxon>Sphingobacteriaceae</taxon>
        <taxon>Sphingobacterium</taxon>
    </lineage>
</organism>
<evidence type="ECO:0008006" key="5">
    <source>
        <dbReference type="Google" id="ProtNLM"/>
    </source>
</evidence>
<accession>A0A420VR03</accession>
<keyword evidence="1" id="KW-0472">Membrane</keyword>
<feature type="transmembrane region" description="Helical" evidence="1">
    <location>
        <begin position="92"/>
        <end position="112"/>
    </location>
</feature>
<evidence type="ECO:0000313" key="3">
    <source>
        <dbReference type="EMBL" id="RKO68778.1"/>
    </source>
</evidence>
<keyword evidence="1" id="KW-0812">Transmembrane</keyword>
<feature type="transmembrane region" description="Helical" evidence="1">
    <location>
        <begin position="35"/>
        <end position="56"/>
    </location>
</feature>
<dbReference type="EMBL" id="RBWS01000026">
    <property type="protein sequence ID" value="RKO68778.1"/>
    <property type="molecule type" value="Genomic_DNA"/>
</dbReference>